<organism evidence="3 4">
    <name type="scientific">Flemingia macrophylla</name>
    <dbReference type="NCBI Taxonomy" id="520843"/>
    <lineage>
        <taxon>Eukaryota</taxon>
        <taxon>Viridiplantae</taxon>
        <taxon>Streptophyta</taxon>
        <taxon>Embryophyta</taxon>
        <taxon>Tracheophyta</taxon>
        <taxon>Spermatophyta</taxon>
        <taxon>Magnoliopsida</taxon>
        <taxon>eudicotyledons</taxon>
        <taxon>Gunneridae</taxon>
        <taxon>Pentapetalae</taxon>
        <taxon>rosids</taxon>
        <taxon>fabids</taxon>
        <taxon>Fabales</taxon>
        <taxon>Fabaceae</taxon>
        <taxon>Papilionoideae</taxon>
        <taxon>50 kb inversion clade</taxon>
        <taxon>NPAAA clade</taxon>
        <taxon>indigoferoid/millettioid clade</taxon>
        <taxon>Phaseoleae</taxon>
        <taxon>Flemingia</taxon>
    </lineage>
</organism>
<dbReference type="PROSITE" id="PS00626">
    <property type="entry name" value="RCC1_2"/>
    <property type="match status" value="1"/>
</dbReference>
<dbReference type="InterPro" id="IPR051210">
    <property type="entry name" value="Ub_ligase/GEF_domain"/>
</dbReference>
<proteinExistence type="predicted"/>
<dbReference type="Pfam" id="PF00415">
    <property type="entry name" value="RCC1"/>
    <property type="match status" value="3"/>
</dbReference>
<gene>
    <name evidence="3" type="ORF">Fmac_020265</name>
</gene>
<dbReference type="PANTHER" id="PTHR22870:SF360">
    <property type="entry name" value="ULTRAVIOLET-B RECEPTOR UVR8"/>
    <property type="match status" value="1"/>
</dbReference>
<keyword evidence="4" id="KW-1185">Reference proteome</keyword>
<evidence type="ECO:0000313" key="3">
    <source>
        <dbReference type="EMBL" id="KAL2326838.1"/>
    </source>
</evidence>
<sequence>MLLRGNVVCSWGRGEDGQLGHGDTDDRLLPTKLSALDGQDITRVTCGADHTMAWSNATTSCLWGQSLSGSYHGKPRAEFGQIGVGNNIDCCSPVHVNFPRNQNVRQISCGWRHTIAVIELDNVYSWGRGANGQLGNGKTIDRPQDHNPLLQKRNISMTPVSLEVMSIDSSARVRNDFQENGVPKGEQHAQ</sequence>
<dbReference type="InterPro" id="IPR009091">
    <property type="entry name" value="RCC1/BLIP-II"/>
</dbReference>
<dbReference type="AlphaFoldDB" id="A0ABD1LU60"/>
<feature type="repeat" description="RCC1" evidence="2">
    <location>
        <begin position="69"/>
        <end position="120"/>
    </location>
</feature>
<name>A0ABD1LU60_9FABA</name>
<feature type="repeat" description="RCC1" evidence="2">
    <location>
        <begin position="121"/>
        <end position="190"/>
    </location>
</feature>
<dbReference type="PANTHER" id="PTHR22870">
    <property type="entry name" value="REGULATOR OF CHROMOSOME CONDENSATION"/>
    <property type="match status" value="1"/>
</dbReference>
<feature type="repeat" description="RCC1" evidence="2">
    <location>
        <begin position="6"/>
        <end position="57"/>
    </location>
</feature>
<dbReference type="EMBL" id="JBGMDY010000007">
    <property type="protein sequence ID" value="KAL2326838.1"/>
    <property type="molecule type" value="Genomic_DNA"/>
</dbReference>
<dbReference type="PROSITE" id="PS50012">
    <property type="entry name" value="RCC1_3"/>
    <property type="match status" value="3"/>
</dbReference>
<accession>A0ABD1LU60</accession>
<protein>
    <submittedName>
        <fullName evidence="3">Uncharacterized protein</fullName>
    </submittedName>
</protein>
<evidence type="ECO:0000256" key="1">
    <source>
        <dbReference type="ARBA" id="ARBA00022737"/>
    </source>
</evidence>
<dbReference type="InterPro" id="IPR000408">
    <property type="entry name" value="Reg_chr_condens"/>
</dbReference>
<evidence type="ECO:0000313" key="4">
    <source>
        <dbReference type="Proteomes" id="UP001603857"/>
    </source>
</evidence>
<keyword evidence="1" id="KW-0677">Repeat</keyword>
<comment type="caution">
    <text evidence="3">The sequence shown here is derived from an EMBL/GenBank/DDBJ whole genome shotgun (WGS) entry which is preliminary data.</text>
</comment>
<dbReference type="SUPFAM" id="SSF50985">
    <property type="entry name" value="RCC1/BLIP-II"/>
    <property type="match status" value="1"/>
</dbReference>
<reference evidence="3 4" key="1">
    <citation type="submission" date="2024-08" db="EMBL/GenBank/DDBJ databases">
        <title>Insights into the chromosomal genome structure of Flemingia macrophylla.</title>
        <authorList>
            <person name="Ding Y."/>
            <person name="Zhao Y."/>
            <person name="Bi W."/>
            <person name="Wu M."/>
            <person name="Zhao G."/>
            <person name="Gong Y."/>
            <person name="Li W."/>
            <person name="Zhang P."/>
        </authorList>
    </citation>
    <scope>NUCLEOTIDE SEQUENCE [LARGE SCALE GENOMIC DNA]</scope>
    <source>
        <strain evidence="3">DYQJB</strain>
        <tissue evidence="3">Leaf</tissue>
    </source>
</reference>
<dbReference type="Proteomes" id="UP001603857">
    <property type="component" value="Unassembled WGS sequence"/>
</dbReference>
<evidence type="ECO:0000256" key="2">
    <source>
        <dbReference type="PROSITE-ProRule" id="PRU00235"/>
    </source>
</evidence>
<dbReference type="Gene3D" id="2.130.10.30">
    <property type="entry name" value="Regulator of chromosome condensation 1/beta-lactamase-inhibitor protein II"/>
    <property type="match status" value="1"/>
</dbReference>